<dbReference type="Pfam" id="PF00431">
    <property type="entry name" value="CUB"/>
    <property type="match status" value="1"/>
</dbReference>
<evidence type="ECO:0000256" key="3">
    <source>
        <dbReference type="SAM" id="MobiDB-lite"/>
    </source>
</evidence>
<feature type="compositionally biased region" description="Basic and acidic residues" evidence="3">
    <location>
        <begin position="500"/>
        <end position="518"/>
    </location>
</feature>
<dbReference type="Gene3D" id="2.60.120.290">
    <property type="entry name" value="Spermadhesin, CUB domain"/>
    <property type="match status" value="1"/>
</dbReference>
<comment type="caution">
    <text evidence="7">The sequence shown here is derived from an EMBL/GenBank/DDBJ whole genome shotgun (WGS) entry which is preliminary data.</text>
</comment>
<dbReference type="InterPro" id="IPR035914">
    <property type="entry name" value="Sperma_CUB_dom_sf"/>
</dbReference>
<feature type="signal peptide" evidence="5">
    <location>
        <begin position="1"/>
        <end position="28"/>
    </location>
</feature>
<keyword evidence="1" id="KW-1015">Disulfide bond</keyword>
<feature type="chain" id="PRO_5039724770" description="CUB domain-containing protein" evidence="5">
    <location>
        <begin position="29"/>
        <end position="698"/>
    </location>
</feature>
<feature type="region of interest" description="Disordered" evidence="3">
    <location>
        <begin position="171"/>
        <end position="251"/>
    </location>
</feature>
<keyword evidence="8" id="KW-1185">Reference proteome</keyword>
<organism evidence="7 8">
    <name type="scientific">Anguilla anguilla</name>
    <name type="common">European freshwater eel</name>
    <name type="synonym">Muraena anguilla</name>
    <dbReference type="NCBI Taxonomy" id="7936"/>
    <lineage>
        <taxon>Eukaryota</taxon>
        <taxon>Metazoa</taxon>
        <taxon>Chordata</taxon>
        <taxon>Craniata</taxon>
        <taxon>Vertebrata</taxon>
        <taxon>Euteleostomi</taxon>
        <taxon>Actinopterygii</taxon>
        <taxon>Neopterygii</taxon>
        <taxon>Teleostei</taxon>
        <taxon>Anguilliformes</taxon>
        <taxon>Anguillidae</taxon>
        <taxon>Anguilla</taxon>
    </lineage>
</organism>
<dbReference type="SUPFAM" id="SSF49854">
    <property type="entry name" value="Spermadhesin, CUB domain"/>
    <property type="match status" value="1"/>
</dbReference>
<feature type="compositionally biased region" description="Gly residues" evidence="3">
    <location>
        <begin position="571"/>
        <end position="581"/>
    </location>
</feature>
<keyword evidence="5" id="KW-0732">Signal</keyword>
<dbReference type="CDD" id="cd00041">
    <property type="entry name" value="CUB"/>
    <property type="match status" value="1"/>
</dbReference>
<feature type="compositionally biased region" description="Low complexity" evidence="3">
    <location>
        <begin position="606"/>
        <end position="615"/>
    </location>
</feature>
<evidence type="ECO:0000256" key="5">
    <source>
        <dbReference type="SAM" id="SignalP"/>
    </source>
</evidence>
<comment type="caution">
    <text evidence="2">Lacks conserved residue(s) required for the propagation of feature annotation.</text>
</comment>
<dbReference type="Proteomes" id="UP001044222">
    <property type="component" value="Chromosome 10"/>
</dbReference>
<dbReference type="EMBL" id="JAFIRN010000010">
    <property type="protein sequence ID" value="KAG5840443.1"/>
    <property type="molecule type" value="Genomic_DNA"/>
</dbReference>
<evidence type="ECO:0000256" key="2">
    <source>
        <dbReference type="PROSITE-ProRule" id="PRU00059"/>
    </source>
</evidence>
<dbReference type="InterPro" id="IPR000859">
    <property type="entry name" value="CUB_dom"/>
</dbReference>
<proteinExistence type="predicted"/>
<feature type="compositionally biased region" description="Low complexity" evidence="3">
    <location>
        <begin position="650"/>
        <end position="659"/>
    </location>
</feature>
<keyword evidence="4" id="KW-1133">Transmembrane helix</keyword>
<dbReference type="AlphaFoldDB" id="A0A9D3M7T8"/>
<evidence type="ECO:0000256" key="4">
    <source>
        <dbReference type="SAM" id="Phobius"/>
    </source>
</evidence>
<feature type="transmembrane region" description="Helical" evidence="4">
    <location>
        <begin position="317"/>
        <end position="340"/>
    </location>
</feature>
<feature type="compositionally biased region" description="Basic residues" evidence="3">
    <location>
        <begin position="534"/>
        <end position="549"/>
    </location>
</feature>
<name>A0A9D3M7T8_ANGAN</name>
<accession>A0A9D3M7T8</accession>
<keyword evidence="4" id="KW-0472">Membrane</keyword>
<gene>
    <name evidence="7" type="ORF">ANANG_G00188880</name>
</gene>
<evidence type="ECO:0000313" key="7">
    <source>
        <dbReference type="EMBL" id="KAG5840443.1"/>
    </source>
</evidence>
<evidence type="ECO:0000259" key="6">
    <source>
        <dbReference type="PROSITE" id="PS01180"/>
    </source>
</evidence>
<feature type="compositionally biased region" description="Pro residues" evidence="3">
    <location>
        <begin position="228"/>
        <end position="238"/>
    </location>
</feature>
<feature type="compositionally biased region" description="Polar residues" evidence="3">
    <location>
        <begin position="519"/>
        <end position="533"/>
    </location>
</feature>
<feature type="region of interest" description="Disordered" evidence="3">
    <location>
        <begin position="355"/>
        <end position="410"/>
    </location>
</feature>
<evidence type="ECO:0000313" key="8">
    <source>
        <dbReference type="Proteomes" id="UP001044222"/>
    </source>
</evidence>
<reference evidence="7" key="1">
    <citation type="submission" date="2021-01" db="EMBL/GenBank/DDBJ databases">
        <title>A chromosome-scale assembly of European eel, Anguilla anguilla.</title>
        <authorList>
            <person name="Henkel C."/>
            <person name="Jong-Raadsen S.A."/>
            <person name="Dufour S."/>
            <person name="Weltzien F.-A."/>
            <person name="Palstra A.P."/>
            <person name="Pelster B."/>
            <person name="Spaink H.P."/>
            <person name="Van Den Thillart G.E."/>
            <person name="Jansen H."/>
            <person name="Zahm M."/>
            <person name="Klopp C."/>
            <person name="Cedric C."/>
            <person name="Louis A."/>
            <person name="Berthelot C."/>
            <person name="Parey E."/>
            <person name="Roest Crollius H."/>
            <person name="Montfort J."/>
            <person name="Robinson-Rechavi M."/>
            <person name="Bucao C."/>
            <person name="Bouchez O."/>
            <person name="Gislard M."/>
            <person name="Lluch J."/>
            <person name="Milhes M."/>
            <person name="Lampietro C."/>
            <person name="Lopez Roques C."/>
            <person name="Donnadieu C."/>
            <person name="Braasch I."/>
            <person name="Desvignes T."/>
            <person name="Postlethwait J."/>
            <person name="Bobe J."/>
            <person name="Guiguen Y."/>
            <person name="Dirks R."/>
        </authorList>
    </citation>
    <scope>NUCLEOTIDE SEQUENCE</scope>
    <source>
        <strain evidence="7">Tag_6206</strain>
        <tissue evidence="7">Liver</tissue>
    </source>
</reference>
<feature type="compositionally biased region" description="Pro residues" evidence="3">
    <location>
        <begin position="672"/>
        <end position="691"/>
    </location>
</feature>
<feature type="compositionally biased region" description="Pro residues" evidence="3">
    <location>
        <begin position="177"/>
        <end position="189"/>
    </location>
</feature>
<feature type="region of interest" description="Disordered" evidence="3">
    <location>
        <begin position="484"/>
        <end position="698"/>
    </location>
</feature>
<dbReference type="PROSITE" id="PS01180">
    <property type="entry name" value="CUB"/>
    <property type="match status" value="1"/>
</dbReference>
<keyword evidence="4" id="KW-0812">Transmembrane</keyword>
<feature type="region of interest" description="Disordered" evidence="3">
    <location>
        <begin position="99"/>
        <end position="126"/>
    </location>
</feature>
<evidence type="ECO:0000256" key="1">
    <source>
        <dbReference type="ARBA" id="ARBA00023157"/>
    </source>
</evidence>
<sequence>MEKIAQKTPNWAQVFMTAYLLWVTGATAQKVYFDCGAVVDVVDTRGLVLSPGFPYNYSSGTHCVWQFFVPVGYRLAMEILDFDVFESHDIVARSPVDSQWGMEEEEEEAVYDRATPTPRGPPSMGITWLPPTALAFRLPWGPPQSPPRPPRRRRSNRWWWCRSSPPKWRWPKCPTRPSGPPNLPPPLPPRHLSYTPSAPARNKRTPFPIRPREGTATRPSEPEYWAAPTPPALTPPSPTETDTEAASPETQQPLADACPHDVLYISDLVTFSSRFCGSNKPTGLQLAFGSQAEMVENRTELGDQRLLAPPAAGKTDALLAAVCGAAFFAVALTGALCVIFRPKLCVKKANASSSNSSELQAGVPSSAPDVSELQLVPPNQPGLEVPPNEEDHGRTPSPGQPHSGSSISAGADISQNSELELSPDGLTELDLGTDEVFVISSGPSTSTRLPSCPYTHRERFLRHSDTGPSPGKWRSWNSSSPFTKLVDSAPGGSGPGYHGDGPRKIFSETHLETGERSDSSAGSASYPLTQAAQRQRRLHSASNLRRSRFAGKGPHPHGQAPPTEAVNGFEAPGGGGGGGGKQWEFPGTASTSACPSLPSPRRRTASRWWRQSTWGSRRRRSRTGWAPSRTAESLRPEGGARRPRVRDRAAASAPPTARSFPERAQTGGPGEATPPPPPPPEMAPPSPPIRPWTPRSGS</sequence>
<protein>
    <recommendedName>
        <fullName evidence="6">CUB domain-containing protein</fullName>
    </recommendedName>
</protein>
<feature type="domain" description="CUB" evidence="6">
    <location>
        <begin position="35"/>
        <end position="84"/>
    </location>
</feature>